<protein>
    <recommendedName>
        <fullName evidence="5">Mid2 domain-containing protein</fullName>
    </recommendedName>
</protein>
<feature type="compositionally biased region" description="Basic and acidic residues" evidence="1">
    <location>
        <begin position="289"/>
        <end position="298"/>
    </location>
</feature>
<evidence type="ECO:0000256" key="2">
    <source>
        <dbReference type="SAM" id="Phobius"/>
    </source>
</evidence>
<keyword evidence="2" id="KW-0472">Membrane</keyword>
<sequence>MAENPTPVTIADPEPVTSGPASSTETTTIETTDTRETVTVTATATATGTTTNSDDATTTQLSVFAAGFPYVSMLTNYAGSISAVDWETNQTTIVMDCLPGLDTPCGLFAAPFTFTNGPSTFAYTGYYPYASTSSASDTESVSCDIVSSTQTAYCETTYISDSANADTATMTQFETSVYSQGNIAYDAILVTAGVENLVSADATTTTTASLPSGSISLAEPSTISDSGDGSGSSKAWIAGPVVGGLVGLVLIAGAVWFWLRRRRRQTPEKPAGDEAQVAELDGKGHYAVGVKDKAELPAREPPAAELSGGGGPHERGGGLVHELPT</sequence>
<comment type="caution">
    <text evidence="3">The sequence shown here is derived from an EMBL/GenBank/DDBJ whole genome shotgun (WGS) entry which is preliminary data.</text>
</comment>
<feature type="region of interest" description="Disordered" evidence="1">
    <location>
        <begin position="1"/>
        <end position="34"/>
    </location>
</feature>
<accession>A0ABR4I907</accession>
<dbReference type="EMBL" id="JBFXLS010000045">
    <property type="protein sequence ID" value="KAL2824241.1"/>
    <property type="molecule type" value="Genomic_DNA"/>
</dbReference>
<organism evidence="3 4">
    <name type="scientific">Aspergillus cavernicola</name>
    <dbReference type="NCBI Taxonomy" id="176166"/>
    <lineage>
        <taxon>Eukaryota</taxon>
        <taxon>Fungi</taxon>
        <taxon>Dikarya</taxon>
        <taxon>Ascomycota</taxon>
        <taxon>Pezizomycotina</taxon>
        <taxon>Eurotiomycetes</taxon>
        <taxon>Eurotiomycetidae</taxon>
        <taxon>Eurotiales</taxon>
        <taxon>Aspergillaceae</taxon>
        <taxon>Aspergillus</taxon>
        <taxon>Aspergillus subgen. Nidulantes</taxon>
    </lineage>
</organism>
<evidence type="ECO:0000313" key="3">
    <source>
        <dbReference type="EMBL" id="KAL2824241.1"/>
    </source>
</evidence>
<gene>
    <name evidence="3" type="ORF">BDW59DRAFT_162577</name>
</gene>
<reference evidence="3 4" key="1">
    <citation type="submission" date="2024-07" db="EMBL/GenBank/DDBJ databases">
        <title>Section-level genome sequencing and comparative genomics of Aspergillus sections Usti and Cavernicolus.</title>
        <authorList>
            <consortium name="Lawrence Berkeley National Laboratory"/>
            <person name="Nybo J.L."/>
            <person name="Vesth T.C."/>
            <person name="Theobald S."/>
            <person name="Frisvad J.C."/>
            <person name="Larsen T.O."/>
            <person name="Kjaerboelling I."/>
            <person name="Rothschild-Mancinelli K."/>
            <person name="Lyhne E.K."/>
            <person name="Kogle M.E."/>
            <person name="Barry K."/>
            <person name="Clum A."/>
            <person name="Na H."/>
            <person name="Ledsgaard L."/>
            <person name="Lin J."/>
            <person name="Lipzen A."/>
            <person name="Kuo A."/>
            <person name="Riley R."/>
            <person name="Mondo S."/>
            <person name="LaButti K."/>
            <person name="Haridas S."/>
            <person name="Pangalinan J."/>
            <person name="Salamov A.A."/>
            <person name="Simmons B.A."/>
            <person name="Magnuson J.K."/>
            <person name="Chen J."/>
            <person name="Drula E."/>
            <person name="Henrissat B."/>
            <person name="Wiebenga A."/>
            <person name="Lubbers R.J."/>
            <person name="Gomes A.C."/>
            <person name="Makela M.R."/>
            <person name="Stajich J."/>
            <person name="Grigoriev I.V."/>
            <person name="Mortensen U.H."/>
            <person name="De vries R.P."/>
            <person name="Baker S.E."/>
            <person name="Andersen M.R."/>
        </authorList>
    </citation>
    <scope>NUCLEOTIDE SEQUENCE [LARGE SCALE GENOMIC DNA]</scope>
    <source>
        <strain evidence="3 4">CBS 600.67</strain>
    </source>
</reference>
<evidence type="ECO:0000313" key="4">
    <source>
        <dbReference type="Proteomes" id="UP001610335"/>
    </source>
</evidence>
<evidence type="ECO:0008006" key="5">
    <source>
        <dbReference type="Google" id="ProtNLM"/>
    </source>
</evidence>
<keyword evidence="2" id="KW-1133">Transmembrane helix</keyword>
<keyword evidence="2" id="KW-0812">Transmembrane</keyword>
<dbReference type="Proteomes" id="UP001610335">
    <property type="component" value="Unassembled WGS sequence"/>
</dbReference>
<feature type="region of interest" description="Disordered" evidence="1">
    <location>
        <begin position="289"/>
        <end position="325"/>
    </location>
</feature>
<feature type="transmembrane region" description="Helical" evidence="2">
    <location>
        <begin position="235"/>
        <end position="259"/>
    </location>
</feature>
<keyword evidence="4" id="KW-1185">Reference proteome</keyword>
<proteinExistence type="predicted"/>
<name>A0ABR4I907_9EURO</name>
<feature type="region of interest" description="Disordered" evidence="1">
    <location>
        <begin position="206"/>
        <end position="230"/>
    </location>
</feature>
<feature type="compositionally biased region" description="Polar residues" evidence="1">
    <location>
        <begin position="209"/>
        <end position="223"/>
    </location>
</feature>
<evidence type="ECO:0000256" key="1">
    <source>
        <dbReference type="SAM" id="MobiDB-lite"/>
    </source>
</evidence>
<feature type="compositionally biased region" description="Low complexity" evidence="1">
    <location>
        <begin position="21"/>
        <end position="34"/>
    </location>
</feature>